<accession>A0AAD2DZP2</accession>
<dbReference type="AlphaFoldDB" id="A0AAD2DZP2"/>
<evidence type="ECO:0000313" key="1">
    <source>
        <dbReference type="EMBL" id="CAI9771669.1"/>
    </source>
</evidence>
<dbReference type="EMBL" id="OU503046">
    <property type="protein sequence ID" value="CAI9771669.1"/>
    <property type="molecule type" value="Genomic_DNA"/>
</dbReference>
<organism evidence="1 2">
    <name type="scientific">Fraxinus pennsylvanica</name>
    <dbReference type="NCBI Taxonomy" id="56036"/>
    <lineage>
        <taxon>Eukaryota</taxon>
        <taxon>Viridiplantae</taxon>
        <taxon>Streptophyta</taxon>
        <taxon>Embryophyta</taxon>
        <taxon>Tracheophyta</taxon>
        <taxon>Spermatophyta</taxon>
        <taxon>Magnoliopsida</taxon>
        <taxon>eudicotyledons</taxon>
        <taxon>Gunneridae</taxon>
        <taxon>Pentapetalae</taxon>
        <taxon>asterids</taxon>
        <taxon>lamiids</taxon>
        <taxon>Lamiales</taxon>
        <taxon>Oleaceae</taxon>
        <taxon>Oleeae</taxon>
        <taxon>Fraxinus</taxon>
    </lineage>
</organism>
<proteinExistence type="predicted"/>
<name>A0AAD2DZP2_9LAMI</name>
<reference evidence="1" key="1">
    <citation type="submission" date="2023-05" db="EMBL/GenBank/DDBJ databases">
        <authorList>
            <person name="Huff M."/>
        </authorList>
    </citation>
    <scope>NUCLEOTIDE SEQUENCE</scope>
</reference>
<dbReference type="Proteomes" id="UP000834106">
    <property type="component" value="Chromosome 11"/>
</dbReference>
<gene>
    <name evidence="1" type="ORF">FPE_LOCUS19099</name>
</gene>
<sequence>MVADGIDASLGQYDDDSGDWRPAVNRRTHRRFLIRKARCEMNAELSEKGEQLGRWLWIAGAGEGEAQRRYLALRRSEHGGCPAACWIVSRVAGAAVSMVAGWLSRRRQ</sequence>
<evidence type="ECO:0000313" key="2">
    <source>
        <dbReference type="Proteomes" id="UP000834106"/>
    </source>
</evidence>
<keyword evidence="2" id="KW-1185">Reference proteome</keyword>
<protein>
    <submittedName>
        <fullName evidence="1">Uncharacterized protein</fullName>
    </submittedName>
</protein>